<accession>A0A382CN65</accession>
<protein>
    <submittedName>
        <fullName evidence="1">Uncharacterized protein</fullName>
    </submittedName>
</protein>
<dbReference type="AlphaFoldDB" id="A0A382CN65"/>
<feature type="non-terminal residue" evidence="1">
    <location>
        <position position="56"/>
    </location>
</feature>
<sequence>MRHLFRISIVFSILIAFIFGQDKPKSILPGPERAEGDGPFKRLVIRGATVIDGSGA</sequence>
<organism evidence="1">
    <name type="scientific">marine metagenome</name>
    <dbReference type="NCBI Taxonomy" id="408172"/>
    <lineage>
        <taxon>unclassified sequences</taxon>
        <taxon>metagenomes</taxon>
        <taxon>ecological metagenomes</taxon>
    </lineage>
</organism>
<proteinExistence type="predicted"/>
<dbReference type="EMBL" id="UINC01035225">
    <property type="protein sequence ID" value="SVB27299.1"/>
    <property type="molecule type" value="Genomic_DNA"/>
</dbReference>
<evidence type="ECO:0000313" key="1">
    <source>
        <dbReference type="EMBL" id="SVB27299.1"/>
    </source>
</evidence>
<gene>
    <name evidence="1" type="ORF">METZ01_LOCUS180153</name>
</gene>
<reference evidence="1" key="1">
    <citation type="submission" date="2018-05" db="EMBL/GenBank/DDBJ databases">
        <authorList>
            <person name="Lanie J.A."/>
            <person name="Ng W.-L."/>
            <person name="Kazmierczak K.M."/>
            <person name="Andrzejewski T.M."/>
            <person name="Davidsen T.M."/>
            <person name="Wayne K.J."/>
            <person name="Tettelin H."/>
            <person name="Glass J.I."/>
            <person name="Rusch D."/>
            <person name="Podicherti R."/>
            <person name="Tsui H.-C.T."/>
            <person name="Winkler M.E."/>
        </authorList>
    </citation>
    <scope>NUCLEOTIDE SEQUENCE</scope>
</reference>
<name>A0A382CN65_9ZZZZ</name>